<dbReference type="SUPFAM" id="SSF54909">
    <property type="entry name" value="Dimeric alpha+beta barrel"/>
    <property type="match status" value="1"/>
</dbReference>
<keyword evidence="2" id="KW-1185">Reference proteome</keyword>
<organism evidence="1 2">
    <name type="scientific">Mycolicibacterium canariasense</name>
    <name type="common">Mycobacterium canariasense</name>
    <dbReference type="NCBI Taxonomy" id="228230"/>
    <lineage>
        <taxon>Bacteria</taxon>
        <taxon>Bacillati</taxon>
        <taxon>Actinomycetota</taxon>
        <taxon>Actinomycetes</taxon>
        <taxon>Mycobacteriales</taxon>
        <taxon>Mycobacteriaceae</taxon>
        <taxon>Mycolicibacterium</taxon>
    </lineage>
</organism>
<dbReference type="InterPro" id="IPR009799">
    <property type="entry name" value="EthD_dom"/>
</dbReference>
<reference evidence="2" key="2">
    <citation type="submission" date="2016-02" db="EMBL/GenBank/DDBJ databases">
        <title>Draft genome sequence of five rapidly growing Mycobacterium species.</title>
        <authorList>
            <person name="Katahira K."/>
            <person name="Gotou Y."/>
            <person name="Iida K."/>
            <person name="Ogura Y."/>
            <person name="Hayashi T."/>
        </authorList>
    </citation>
    <scope>NUCLEOTIDE SEQUENCE [LARGE SCALE GENOMIC DNA]</scope>
    <source>
        <strain evidence="2">JCM15298</strain>
    </source>
</reference>
<gene>
    <name evidence="1" type="ORF">RMCC_2919</name>
</gene>
<reference evidence="2" key="1">
    <citation type="journal article" date="2016" name="Genome Announc.">
        <title>Draft Genome Sequences of Five Rapidly Growing Mycobacterium Species, M. thermoresistibile, M. fortuitum subsp. acetamidolyticum, M. canariasense, M. brisbanense, and M. novocastrense.</title>
        <authorList>
            <person name="Katahira K."/>
            <person name="Ogura Y."/>
            <person name="Gotoh Y."/>
            <person name="Hayashi T."/>
        </authorList>
    </citation>
    <scope>NUCLEOTIDE SEQUENCE [LARGE SCALE GENOMIC DNA]</scope>
    <source>
        <strain evidence="2">JCM15298</strain>
    </source>
</reference>
<evidence type="ECO:0000313" key="2">
    <source>
        <dbReference type="Proteomes" id="UP000069443"/>
    </source>
</evidence>
<dbReference type="NCBIfam" id="TIGR02118">
    <property type="entry name" value="EthD family reductase"/>
    <property type="match status" value="1"/>
</dbReference>
<sequence length="100" mass="11213">MTKMIVVCAGDSSTWFDRKYYATEHFALAMACWGKYGLQAAEAFYPVGDGDGWVSIGVYRFAEPGDVDRALNSAETERVMADVKNFTDTTVVMRHVFDPR</sequence>
<dbReference type="RefSeq" id="WP_062657065.1">
    <property type="nucleotide sequence ID" value="NZ_BCSY01000046.1"/>
</dbReference>
<comment type="caution">
    <text evidence="1">The sequence shown here is derived from an EMBL/GenBank/DDBJ whole genome shotgun (WGS) entry which is preliminary data.</text>
</comment>
<dbReference type="EMBL" id="BCSY01000046">
    <property type="protein sequence ID" value="GAS95953.1"/>
    <property type="molecule type" value="Genomic_DNA"/>
</dbReference>
<dbReference type="PANTHER" id="PTHR40260:SF2">
    <property type="entry name" value="BLR8190 PROTEIN"/>
    <property type="match status" value="1"/>
</dbReference>
<dbReference type="Gene3D" id="3.30.70.100">
    <property type="match status" value="1"/>
</dbReference>
<evidence type="ECO:0000313" key="1">
    <source>
        <dbReference type="EMBL" id="GAS95953.1"/>
    </source>
</evidence>
<proteinExistence type="predicted"/>
<dbReference type="Proteomes" id="UP000069443">
    <property type="component" value="Unassembled WGS sequence"/>
</dbReference>
<dbReference type="AlphaFoldDB" id="A0A100WDD2"/>
<protein>
    <submittedName>
        <fullName evidence="1">Ethyl tert-butyl ether degradation EthD</fullName>
    </submittedName>
</protein>
<dbReference type="InterPro" id="IPR011008">
    <property type="entry name" value="Dimeric_a/b-barrel"/>
</dbReference>
<dbReference type="GO" id="GO:0016491">
    <property type="term" value="F:oxidoreductase activity"/>
    <property type="evidence" value="ECO:0007669"/>
    <property type="project" value="InterPro"/>
</dbReference>
<dbReference type="OrthoDB" id="5343971at2"/>
<accession>A0A100WDD2</accession>
<dbReference type="PANTHER" id="PTHR40260">
    <property type="entry name" value="BLR8190 PROTEIN"/>
    <property type="match status" value="1"/>
</dbReference>
<name>A0A100WDD2_MYCCR</name>